<protein>
    <submittedName>
        <fullName evidence="2">Uncharacterized protein</fullName>
    </submittedName>
</protein>
<evidence type="ECO:0000313" key="3">
    <source>
        <dbReference type="Proteomes" id="UP000078559"/>
    </source>
</evidence>
<keyword evidence="3" id="KW-1185">Reference proteome</keyword>
<feature type="compositionally biased region" description="Basic and acidic residues" evidence="1">
    <location>
        <begin position="118"/>
        <end position="132"/>
    </location>
</feature>
<dbReference type="Proteomes" id="UP000078559">
    <property type="component" value="Chromosome 2"/>
</dbReference>
<proteinExistence type="predicted"/>
<dbReference type="EMBL" id="CM003099">
    <property type="protein sequence ID" value="KUI66717.1"/>
    <property type="molecule type" value="Genomic_DNA"/>
</dbReference>
<accession>A0A194VRU1</accession>
<gene>
    <name evidence="2" type="ORF">VM1G_11427</name>
</gene>
<dbReference type="AlphaFoldDB" id="A0A194VRU1"/>
<reference evidence="2" key="1">
    <citation type="submission" date="2014-12" db="EMBL/GenBank/DDBJ databases">
        <title>Genome Sequence of Valsa Canker Pathogens Uncovers a Specific Adaption of Colonization on Woody Bark.</title>
        <authorList>
            <person name="Yin Z."/>
            <person name="Liu H."/>
            <person name="Gao X."/>
            <person name="Li Z."/>
            <person name="Song N."/>
            <person name="Ke X."/>
            <person name="Dai Q."/>
            <person name="Wu Y."/>
            <person name="Sun Y."/>
            <person name="Xu J.-R."/>
            <person name="Kang Z.K."/>
            <person name="Wang L."/>
            <person name="Huang L."/>
        </authorList>
    </citation>
    <scope>NUCLEOTIDE SEQUENCE [LARGE SCALE GENOMIC DNA]</scope>
    <source>
        <strain evidence="2">03-8</strain>
    </source>
</reference>
<sequence>MSQFLPAQVTIHQATHGFIQNQDCTGLAPQKREFLASKLRLRVAGVGHKYDLKPVESNVKVHLTEANLQTVANAYLEFIEYLRAVHGADADTYAKEAGVRALGTVIAAIKSGKNIGREGKSWGQDAGEKENPLHSFKIK</sequence>
<feature type="region of interest" description="Disordered" evidence="1">
    <location>
        <begin position="118"/>
        <end position="139"/>
    </location>
</feature>
<organism evidence="2 3">
    <name type="scientific">Cytospora mali</name>
    <name type="common">Apple Valsa canker fungus</name>
    <name type="synonym">Valsa mali</name>
    <dbReference type="NCBI Taxonomy" id="578113"/>
    <lineage>
        <taxon>Eukaryota</taxon>
        <taxon>Fungi</taxon>
        <taxon>Dikarya</taxon>
        <taxon>Ascomycota</taxon>
        <taxon>Pezizomycotina</taxon>
        <taxon>Sordariomycetes</taxon>
        <taxon>Sordariomycetidae</taxon>
        <taxon>Diaporthales</taxon>
        <taxon>Cytosporaceae</taxon>
        <taxon>Cytospora</taxon>
    </lineage>
</organism>
<evidence type="ECO:0000313" key="2">
    <source>
        <dbReference type="EMBL" id="KUI66717.1"/>
    </source>
</evidence>
<name>A0A194VRU1_CYTMA</name>
<evidence type="ECO:0000256" key="1">
    <source>
        <dbReference type="SAM" id="MobiDB-lite"/>
    </source>
</evidence>